<dbReference type="Pfam" id="PF03144">
    <property type="entry name" value="GTP_EFTU_D2"/>
    <property type="match status" value="1"/>
</dbReference>
<evidence type="ECO:0000256" key="8">
    <source>
        <dbReference type="ARBA" id="ARBA00031615"/>
    </source>
</evidence>
<dbReference type="NCBIfam" id="TIGR00231">
    <property type="entry name" value="small_GTP"/>
    <property type="match status" value="1"/>
</dbReference>
<evidence type="ECO:0000256" key="1">
    <source>
        <dbReference type="ARBA" id="ARBA00004496"/>
    </source>
</evidence>
<evidence type="ECO:0000256" key="6">
    <source>
        <dbReference type="ARBA" id="ARBA00023134"/>
    </source>
</evidence>
<dbReference type="CDD" id="cd15491">
    <property type="entry name" value="selB_III"/>
    <property type="match status" value="1"/>
</dbReference>
<dbReference type="InterPro" id="IPR036390">
    <property type="entry name" value="WH_DNA-bd_sf"/>
</dbReference>
<evidence type="ECO:0000313" key="10">
    <source>
        <dbReference type="EMBL" id="SNX74956.1"/>
    </source>
</evidence>
<dbReference type="Gene3D" id="2.40.30.10">
    <property type="entry name" value="Translation factors"/>
    <property type="match status" value="1"/>
</dbReference>
<dbReference type="CDD" id="cd04171">
    <property type="entry name" value="SelB"/>
    <property type="match status" value="1"/>
</dbReference>
<organism evidence="10 11">
    <name type="scientific">Bacillus oleivorans</name>
    <dbReference type="NCBI Taxonomy" id="1448271"/>
    <lineage>
        <taxon>Bacteria</taxon>
        <taxon>Bacillati</taxon>
        <taxon>Bacillota</taxon>
        <taxon>Bacilli</taxon>
        <taxon>Bacillales</taxon>
        <taxon>Bacillaceae</taxon>
        <taxon>Bacillus</taxon>
    </lineage>
</organism>
<dbReference type="PRINTS" id="PR00315">
    <property type="entry name" value="ELONGATNFCT"/>
</dbReference>
<dbReference type="GO" id="GO:0005829">
    <property type="term" value="C:cytosol"/>
    <property type="evidence" value="ECO:0007669"/>
    <property type="project" value="TreeGrafter"/>
</dbReference>
<feature type="domain" description="Tr-type G" evidence="9">
    <location>
        <begin position="2"/>
        <end position="173"/>
    </location>
</feature>
<dbReference type="SUPFAM" id="SSF46785">
    <property type="entry name" value="Winged helix' DNA-binding domain"/>
    <property type="match status" value="2"/>
</dbReference>
<dbReference type="PROSITE" id="PS51722">
    <property type="entry name" value="G_TR_2"/>
    <property type="match status" value="1"/>
</dbReference>
<dbReference type="SUPFAM" id="SSF50465">
    <property type="entry name" value="EF-Tu/eEF-1alpha/eIF2-gamma C-terminal domain"/>
    <property type="match status" value="1"/>
</dbReference>
<dbReference type="PANTHER" id="PTHR43721">
    <property type="entry name" value="ELONGATION FACTOR TU-RELATED"/>
    <property type="match status" value="1"/>
</dbReference>
<dbReference type="SUPFAM" id="SSF52540">
    <property type="entry name" value="P-loop containing nucleoside triphosphate hydrolases"/>
    <property type="match status" value="1"/>
</dbReference>
<dbReference type="EMBL" id="OAOP01000010">
    <property type="protein sequence ID" value="SNX74956.1"/>
    <property type="molecule type" value="Genomic_DNA"/>
</dbReference>
<dbReference type="AlphaFoldDB" id="A0A285D6J8"/>
<dbReference type="Pfam" id="PF25461">
    <property type="entry name" value="Beta-barrel_SelB"/>
    <property type="match status" value="1"/>
</dbReference>
<dbReference type="GO" id="GO:0003924">
    <property type="term" value="F:GTPase activity"/>
    <property type="evidence" value="ECO:0007669"/>
    <property type="project" value="InterPro"/>
</dbReference>
<dbReference type="InterPro" id="IPR057335">
    <property type="entry name" value="Beta-barrel_SelB"/>
</dbReference>
<protein>
    <recommendedName>
        <fullName evidence="2">Selenocysteine-specific elongation factor</fullName>
    </recommendedName>
    <alternativeName>
        <fullName evidence="8">SelB translation factor</fullName>
    </alternativeName>
</protein>
<keyword evidence="4" id="KW-0547">Nucleotide-binding</keyword>
<dbReference type="Pfam" id="PF00009">
    <property type="entry name" value="GTP_EFTU"/>
    <property type="match status" value="1"/>
</dbReference>
<dbReference type="Proteomes" id="UP000219546">
    <property type="component" value="Unassembled WGS sequence"/>
</dbReference>
<evidence type="ECO:0000256" key="5">
    <source>
        <dbReference type="ARBA" id="ARBA00022917"/>
    </source>
</evidence>
<accession>A0A285D6J8</accession>
<dbReference type="InterPro" id="IPR005225">
    <property type="entry name" value="Small_GTP-bd"/>
</dbReference>
<evidence type="ECO:0000313" key="11">
    <source>
        <dbReference type="Proteomes" id="UP000219546"/>
    </source>
</evidence>
<dbReference type="InterPro" id="IPR015191">
    <property type="entry name" value="SelB_WHD4"/>
</dbReference>
<keyword evidence="3" id="KW-0963">Cytoplasm</keyword>
<keyword evidence="11" id="KW-1185">Reference proteome</keyword>
<dbReference type="GO" id="GO:0001514">
    <property type="term" value="P:selenocysteine incorporation"/>
    <property type="evidence" value="ECO:0007669"/>
    <property type="project" value="InterPro"/>
</dbReference>
<evidence type="ECO:0000256" key="4">
    <source>
        <dbReference type="ARBA" id="ARBA00022741"/>
    </source>
</evidence>
<dbReference type="InterPro" id="IPR000795">
    <property type="entry name" value="T_Tr_GTP-bd_dom"/>
</dbReference>
<reference evidence="10 11" key="1">
    <citation type="submission" date="2017-08" db="EMBL/GenBank/DDBJ databases">
        <authorList>
            <person name="de Groot N.N."/>
        </authorList>
    </citation>
    <scope>NUCLEOTIDE SEQUENCE [LARGE SCALE GENOMIC DNA]</scope>
    <source>
        <strain evidence="10 11">JC228</strain>
    </source>
</reference>
<dbReference type="SUPFAM" id="SSF50447">
    <property type="entry name" value="Translation proteins"/>
    <property type="match status" value="1"/>
</dbReference>
<dbReference type="RefSeq" id="WP_097160215.1">
    <property type="nucleotide sequence ID" value="NZ_JBEPMQ010000011.1"/>
</dbReference>
<name>A0A285D6J8_9BACI</name>
<dbReference type="InterPro" id="IPR027417">
    <property type="entry name" value="P-loop_NTPase"/>
</dbReference>
<dbReference type="InterPro" id="IPR009000">
    <property type="entry name" value="Transl_B-barrel_sf"/>
</dbReference>
<sequence length="625" mass="71211">MKRYYTIGMAGHIDHGKTALTKALTNVETDRLKEEKERKISIEPGFASFVDDDDFQISIVDVPGHERFIRQMIAGVAGIDLVILVVAADEGVMPQTVEHLDILSFLGIRRGIIAITKADKVEPSFLEIAKEEIVNKLRDTPFENTPCVCVDSLSYNGIEALKTTILDEIANLETKSNQGNFRLPVDQVFTIKGQGTVVRGTIFNGEIKVGQDIWVLPQKLKGLVRSIQVHHQTVEKAEAGQRAALNLSGISRDEIKRGNVIVQDGSIASTKTIDVSLRFVANLKYPVKQRMLVNCHAGTSEVMGTIVFFDRNEVLQEAEGVLCQIRLQEPIVVKRGDPFILRRPTPVETIAGGWILDPFGKKYKWGQETISALALKKEGTVAERMKAVLLDYQSLTPLELANLLQLDIGNVKQTVDESPIFHWTQSNAITLDVFLEKGINRIVNLLQKFHSEYPLRLGIDKAQLMQELESEFKKDIVETVLQNSMWTRVNHFIKLTNFKPYIPREWENHVRQLLHALERDRYQVKTISEYFDEAGIPSTFWNELLNFLDRDQQIIRLNENLMWTRAHFKKAVQACRKANPEEFTIADVKKILPVTRKYLIPFLVLLDQQGYTKRQENKRMWLTNS</sequence>
<keyword evidence="10" id="KW-0251">Elongation factor</keyword>
<dbReference type="InterPro" id="IPR050055">
    <property type="entry name" value="EF-Tu_GTPase"/>
</dbReference>
<keyword evidence="6" id="KW-0342">GTP-binding</keyword>
<dbReference type="InterPro" id="IPR004161">
    <property type="entry name" value="EFTu-like_2"/>
</dbReference>
<dbReference type="NCBIfam" id="TIGR00475">
    <property type="entry name" value="selB"/>
    <property type="match status" value="1"/>
</dbReference>
<dbReference type="Gene3D" id="3.40.50.300">
    <property type="entry name" value="P-loop containing nucleotide triphosphate hydrolases"/>
    <property type="match status" value="1"/>
</dbReference>
<dbReference type="Gene3D" id="1.10.10.2770">
    <property type="match status" value="1"/>
</dbReference>
<evidence type="ECO:0000259" key="9">
    <source>
        <dbReference type="PROSITE" id="PS51722"/>
    </source>
</evidence>
<dbReference type="Pfam" id="PF09106">
    <property type="entry name" value="WHD_2nd_SelB"/>
    <property type="match status" value="1"/>
</dbReference>
<dbReference type="InterPro" id="IPR036388">
    <property type="entry name" value="WH-like_DNA-bd_sf"/>
</dbReference>
<dbReference type="CDD" id="cd03696">
    <property type="entry name" value="SelB_II"/>
    <property type="match status" value="1"/>
</dbReference>
<evidence type="ECO:0000256" key="3">
    <source>
        <dbReference type="ARBA" id="ARBA00022490"/>
    </source>
</evidence>
<dbReference type="OrthoDB" id="9804504at2"/>
<proteinExistence type="predicted"/>
<dbReference type="GO" id="GO:0005525">
    <property type="term" value="F:GTP binding"/>
    <property type="evidence" value="ECO:0007669"/>
    <property type="project" value="UniProtKB-KW"/>
</dbReference>
<comment type="subcellular location">
    <subcellularLocation>
        <location evidence="1">Cytoplasm</location>
    </subcellularLocation>
</comment>
<keyword evidence="5" id="KW-0648">Protein biosynthesis</keyword>
<dbReference type="InterPro" id="IPR015190">
    <property type="entry name" value="Elong_fac_SelB-wing-hlx_typ-2"/>
</dbReference>
<dbReference type="GO" id="GO:0003723">
    <property type="term" value="F:RNA binding"/>
    <property type="evidence" value="ECO:0007669"/>
    <property type="project" value="InterPro"/>
</dbReference>
<gene>
    <name evidence="10" type="ORF">SAMN05877753_110182</name>
</gene>
<evidence type="ECO:0000256" key="2">
    <source>
        <dbReference type="ARBA" id="ARBA00015953"/>
    </source>
</evidence>
<dbReference type="InterPro" id="IPR004535">
    <property type="entry name" value="Transl_elong_SelB"/>
</dbReference>
<dbReference type="PANTHER" id="PTHR43721:SF22">
    <property type="entry name" value="ELONGATION FACTOR TU, MITOCHONDRIAL"/>
    <property type="match status" value="1"/>
</dbReference>
<dbReference type="InterPro" id="IPR009001">
    <property type="entry name" value="Transl_elong_EF1A/Init_IF2_C"/>
</dbReference>
<evidence type="ECO:0000256" key="7">
    <source>
        <dbReference type="ARBA" id="ARBA00025526"/>
    </source>
</evidence>
<dbReference type="GO" id="GO:0003746">
    <property type="term" value="F:translation elongation factor activity"/>
    <property type="evidence" value="ECO:0007669"/>
    <property type="project" value="UniProtKB-KW"/>
</dbReference>
<dbReference type="Gene3D" id="1.10.10.10">
    <property type="entry name" value="Winged helix-like DNA-binding domain superfamily/Winged helix DNA-binding domain"/>
    <property type="match status" value="1"/>
</dbReference>
<comment type="function">
    <text evidence="7">Translation factor necessary for the incorporation of selenocysteine into proteins. It probably replaces EF-Tu for the insertion of selenocysteine directed by the UGA codon. SelB binds GTP and GDP.</text>
</comment>
<dbReference type="Pfam" id="PF09107">
    <property type="entry name" value="WHD_3rd_SelB"/>
    <property type="match status" value="1"/>
</dbReference>